<dbReference type="Proteomes" id="UP000015105">
    <property type="component" value="Chromosome 4D"/>
</dbReference>
<evidence type="ECO:0000313" key="3">
    <source>
        <dbReference type="Proteomes" id="UP000015105"/>
    </source>
</evidence>
<organism evidence="2 3">
    <name type="scientific">Aegilops tauschii subsp. strangulata</name>
    <name type="common">Goatgrass</name>
    <dbReference type="NCBI Taxonomy" id="200361"/>
    <lineage>
        <taxon>Eukaryota</taxon>
        <taxon>Viridiplantae</taxon>
        <taxon>Streptophyta</taxon>
        <taxon>Embryophyta</taxon>
        <taxon>Tracheophyta</taxon>
        <taxon>Spermatophyta</taxon>
        <taxon>Magnoliopsida</taxon>
        <taxon>Liliopsida</taxon>
        <taxon>Poales</taxon>
        <taxon>Poaceae</taxon>
        <taxon>BOP clade</taxon>
        <taxon>Pooideae</taxon>
        <taxon>Triticodae</taxon>
        <taxon>Triticeae</taxon>
        <taxon>Triticinae</taxon>
        <taxon>Aegilops</taxon>
    </lineage>
</organism>
<dbReference type="EnsemblPlants" id="AET4Gv20118100.8">
    <property type="protein sequence ID" value="AET4Gv20118100.8"/>
    <property type="gene ID" value="AET4Gv20118100"/>
</dbReference>
<keyword evidence="3" id="KW-1185">Reference proteome</keyword>
<accession>A0A453H9R7</accession>
<dbReference type="AlphaFoldDB" id="A0A453H9R7"/>
<proteinExistence type="predicted"/>
<protein>
    <submittedName>
        <fullName evidence="2">Uncharacterized protein</fullName>
    </submittedName>
</protein>
<reference evidence="3" key="2">
    <citation type="journal article" date="2017" name="Nat. Plants">
        <title>The Aegilops tauschii genome reveals multiple impacts of transposons.</title>
        <authorList>
            <person name="Zhao G."/>
            <person name="Zou C."/>
            <person name="Li K."/>
            <person name="Wang K."/>
            <person name="Li T."/>
            <person name="Gao L."/>
            <person name="Zhang X."/>
            <person name="Wang H."/>
            <person name="Yang Z."/>
            <person name="Liu X."/>
            <person name="Jiang W."/>
            <person name="Mao L."/>
            <person name="Kong X."/>
            <person name="Jiao Y."/>
            <person name="Jia J."/>
        </authorList>
    </citation>
    <scope>NUCLEOTIDE SEQUENCE [LARGE SCALE GENOMIC DNA]</scope>
    <source>
        <strain evidence="3">cv. AL8/78</strain>
    </source>
</reference>
<reference evidence="3" key="1">
    <citation type="journal article" date="2014" name="Science">
        <title>Ancient hybridizations among the ancestral genomes of bread wheat.</title>
        <authorList>
            <consortium name="International Wheat Genome Sequencing Consortium,"/>
            <person name="Marcussen T."/>
            <person name="Sandve S.R."/>
            <person name="Heier L."/>
            <person name="Spannagl M."/>
            <person name="Pfeifer M."/>
            <person name="Jakobsen K.S."/>
            <person name="Wulff B.B."/>
            <person name="Steuernagel B."/>
            <person name="Mayer K.F."/>
            <person name="Olsen O.A."/>
        </authorList>
    </citation>
    <scope>NUCLEOTIDE SEQUENCE [LARGE SCALE GENOMIC DNA]</scope>
    <source>
        <strain evidence="3">cv. AL8/78</strain>
    </source>
</reference>
<reference evidence="2" key="5">
    <citation type="journal article" date="2021" name="G3 (Bethesda)">
        <title>Aegilops tauschii genome assembly Aet v5.0 features greater sequence contiguity and improved annotation.</title>
        <authorList>
            <person name="Wang L."/>
            <person name="Zhu T."/>
            <person name="Rodriguez J.C."/>
            <person name="Deal K.R."/>
            <person name="Dubcovsky J."/>
            <person name="McGuire P.E."/>
            <person name="Lux T."/>
            <person name="Spannagl M."/>
            <person name="Mayer K.F.X."/>
            <person name="Baldrich P."/>
            <person name="Meyers B.C."/>
            <person name="Huo N."/>
            <person name="Gu Y.Q."/>
            <person name="Zhou H."/>
            <person name="Devos K.M."/>
            <person name="Bennetzen J.L."/>
            <person name="Unver T."/>
            <person name="Budak H."/>
            <person name="Gulick P.J."/>
            <person name="Galiba G."/>
            <person name="Kalapos B."/>
            <person name="Nelson D.R."/>
            <person name="Li P."/>
            <person name="You F.M."/>
            <person name="Luo M.C."/>
            <person name="Dvorak J."/>
        </authorList>
    </citation>
    <scope>NUCLEOTIDE SEQUENCE [LARGE SCALE GENOMIC DNA]</scope>
    <source>
        <strain evidence="2">cv. AL8/78</strain>
    </source>
</reference>
<dbReference type="Gramene" id="AET4Gv20118100.8">
    <property type="protein sequence ID" value="AET4Gv20118100.8"/>
    <property type="gene ID" value="AET4Gv20118100"/>
</dbReference>
<evidence type="ECO:0000256" key="1">
    <source>
        <dbReference type="SAM" id="MobiDB-lite"/>
    </source>
</evidence>
<sequence>MLFLCQTSDVCFKWFLCYTVPCRNPQTESFLQFLELPYLLDSSNPGGVDINVSSSQAAPALDNDDIELPDEVEDDEDDEE</sequence>
<evidence type="ECO:0000313" key="2">
    <source>
        <dbReference type="EnsemblPlants" id="AET4Gv20118100.8"/>
    </source>
</evidence>
<feature type="compositionally biased region" description="Acidic residues" evidence="1">
    <location>
        <begin position="62"/>
        <end position="80"/>
    </location>
</feature>
<feature type="region of interest" description="Disordered" evidence="1">
    <location>
        <begin position="51"/>
        <end position="80"/>
    </location>
</feature>
<reference evidence="2" key="4">
    <citation type="submission" date="2019-03" db="UniProtKB">
        <authorList>
            <consortium name="EnsemblPlants"/>
        </authorList>
    </citation>
    <scope>IDENTIFICATION</scope>
</reference>
<reference evidence="2" key="3">
    <citation type="journal article" date="2017" name="Nature">
        <title>Genome sequence of the progenitor of the wheat D genome Aegilops tauschii.</title>
        <authorList>
            <person name="Luo M.C."/>
            <person name="Gu Y.Q."/>
            <person name="Puiu D."/>
            <person name="Wang H."/>
            <person name="Twardziok S.O."/>
            <person name="Deal K.R."/>
            <person name="Huo N."/>
            <person name="Zhu T."/>
            <person name="Wang L."/>
            <person name="Wang Y."/>
            <person name="McGuire P.E."/>
            <person name="Liu S."/>
            <person name="Long H."/>
            <person name="Ramasamy R.K."/>
            <person name="Rodriguez J.C."/>
            <person name="Van S.L."/>
            <person name="Yuan L."/>
            <person name="Wang Z."/>
            <person name="Xia Z."/>
            <person name="Xiao L."/>
            <person name="Anderson O.D."/>
            <person name="Ouyang S."/>
            <person name="Liang Y."/>
            <person name="Zimin A.V."/>
            <person name="Pertea G."/>
            <person name="Qi P."/>
            <person name="Bennetzen J.L."/>
            <person name="Dai X."/>
            <person name="Dawson M.W."/>
            <person name="Muller H.G."/>
            <person name="Kugler K."/>
            <person name="Rivarola-Duarte L."/>
            <person name="Spannagl M."/>
            <person name="Mayer K.F.X."/>
            <person name="Lu F.H."/>
            <person name="Bevan M.W."/>
            <person name="Leroy P."/>
            <person name="Li P."/>
            <person name="You F.M."/>
            <person name="Sun Q."/>
            <person name="Liu Z."/>
            <person name="Lyons E."/>
            <person name="Wicker T."/>
            <person name="Salzberg S.L."/>
            <person name="Devos K.M."/>
            <person name="Dvorak J."/>
        </authorList>
    </citation>
    <scope>NUCLEOTIDE SEQUENCE [LARGE SCALE GENOMIC DNA]</scope>
    <source>
        <strain evidence="2">cv. AL8/78</strain>
    </source>
</reference>
<name>A0A453H9R7_AEGTS</name>